<evidence type="ECO:0000313" key="7">
    <source>
        <dbReference type="EMBL" id="GAA4696724.1"/>
    </source>
</evidence>
<protein>
    <recommendedName>
        <fullName evidence="6">Fe/B12 periplasmic-binding domain-containing protein</fullName>
    </recommendedName>
</protein>
<dbReference type="InterPro" id="IPR002491">
    <property type="entry name" value="ABC_transptr_periplasmic_BD"/>
</dbReference>
<evidence type="ECO:0000256" key="2">
    <source>
        <dbReference type="ARBA" id="ARBA00008814"/>
    </source>
</evidence>
<dbReference type="Gene3D" id="3.40.50.1980">
    <property type="entry name" value="Nitrogenase molybdenum iron protein domain"/>
    <property type="match status" value="2"/>
</dbReference>
<dbReference type="PANTHER" id="PTHR30532:SF25">
    <property type="entry name" value="IRON(III) DICITRATE-BINDING PERIPLASMIC PROTEIN"/>
    <property type="match status" value="1"/>
</dbReference>
<evidence type="ECO:0000256" key="5">
    <source>
        <dbReference type="SAM" id="Coils"/>
    </source>
</evidence>
<keyword evidence="4" id="KW-0732">Signal</keyword>
<comment type="subcellular location">
    <subcellularLocation>
        <location evidence="1">Cell envelope</location>
    </subcellularLocation>
</comment>
<keyword evidence="3" id="KW-0813">Transport</keyword>
<dbReference type="PROSITE" id="PS51318">
    <property type="entry name" value="TAT"/>
    <property type="match status" value="1"/>
</dbReference>
<feature type="domain" description="Fe/B12 periplasmic-binding" evidence="6">
    <location>
        <begin position="76"/>
        <end position="338"/>
    </location>
</feature>
<name>A0ABP8WWI0_9PSEU</name>
<dbReference type="InterPro" id="IPR051313">
    <property type="entry name" value="Bact_iron-sidero_bind"/>
</dbReference>
<evidence type="ECO:0000256" key="1">
    <source>
        <dbReference type="ARBA" id="ARBA00004196"/>
    </source>
</evidence>
<keyword evidence="5" id="KW-0175">Coiled coil</keyword>
<dbReference type="SUPFAM" id="SSF53807">
    <property type="entry name" value="Helical backbone' metal receptor"/>
    <property type="match status" value="1"/>
</dbReference>
<organism evidence="7 8">
    <name type="scientific">Pseudonocardia yuanmonensis</name>
    <dbReference type="NCBI Taxonomy" id="1095914"/>
    <lineage>
        <taxon>Bacteria</taxon>
        <taxon>Bacillati</taxon>
        <taxon>Actinomycetota</taxon>
        <taxon>Actinomycetes</taxon>
        <taxon>Pseudonocardiales</taxon>
        <taxon>Pseudonocardiaceae</taxon>
        <taxon>Pseudonocardia</taxon>
    </lineage>
</organism>
<evidence type="ECO:0000256" key="4">
    <source>
        <dbReference type="ARBA" id="ARBA00022729"/>
    </source>
</evidence>
<evidence type="ECO:0000259" key="6">
    <source>
        <dbReference type="PROSITE" id="PS50983"/>
    </source>
</evidence>
<reference evidence="8" key="1">
    <citation type="journal article" date="2019" name="Int. J. Syst. Evol. Microbiol.">
        <title>The Global Catalogue of Microorganisms (GCM) 10K type strain sequencing project: providing services to taxonomists for standard genome sequencing and annotation.</title>
        <authorList>
            <consortium name="The Broad Institute Genomics Platform"/>
            <consortium name="The Broad Institute Genome Sequencing Center for Infectious Disease"/>
            <person name="Wu L."/>
            <person name="Ma J."/>
        </authorList>
    </citation>
    <scope>NUCLEOTIDE SEQUENCE [LARGE SCALE GENOMIC DNA]</scope>
    <source>
        <strain evidence="8">JCM 18055</strain>
    </source>
</reference>
<evidence type="ECO:0000256" key="3">
    <source>
        <dbReference type="ARBA" id="ARBA00022448"/>
    </source>
</evidence>
<dbReference type="Proteomes" id="UP001500325">
    <property type="component" value="Unassembled WGS sequence"/>
</dbReference>
<proteinExistence type="inferred from homology"/>
<dbReference type="PANTHER" id="PTHR30532">
    <property type="entry name" value="IRON III DICITRATE-BINDING PERIPLASMIC PROTEIN"/>
    <property type="match status" value="1"/>
</dbReference>
<dbReference type="EMBL" id="BAABIC010000012">
    <property type="protein sequence ID" value="GAA4696724.1"/>
    <property type="molecule type" value="Genomic_DNA"/>
</dbReference>
<dbReference type="RefSeq" id="WP_345381989.1">
    <property type="nucleotide sequence ID" value="NZ_BAABIC010000012.1"/>
</dbReference>
<evidence type="ECO:0000313" key="8">
    <source>
        <dbReference type="Proteomes" id="UP001500325"/>
    </source>
</evidence>
<keyword evidence="8" id="KW-1185">Reference proteome</keyword>
<dbReference type="PROSITE" id="PS50983">
    <property type="entry name" value="FE_B12_PBP"/>
    <property type="match status" value="1"/>
</dbReference>
<dbReference type="InterPro" id="IPR006311">
    <property type="entry name" value="TAT_signal"/>
</dbReference>
<comment type="similarity">
    <text evidence="2">Belongs to the bacterial solute-binding protein 8 family.</text>
</comment>
<feature type="coiled-coil region" evidence="5">
    <location>
        <begin position="180"/>
        <end position="207"/>
    </location>
</feature>
<sequence>MCGMVMLAPRRPAAGHAAVPVTRRRFGRRHFLTGTAGGAALLGLTACAGEQAAAPAVMRSIQGASGPVQVPADPQRVVATDFYTTYALLDVGYTVVGTAQATVGGVLPEYQQAYDAIPKVGTTTDLNYESVVAQRPDLILGTQVPNLPAGLAERLGSIAPTVLFEAGTEPGTWQDRAVRTADAVNRREAAEQLRADYEQKARDIGARHADLLGRMRFGLVRGGQEGTALVDLPNSWSGVVLGAVGARLTAFAEGRPGASARLSYEQLGTIDDCDVLLHLADTRGGVDANTQRMLDAATFRTLRAVREGRLFPLPNYYVAHYRQGEAVLDELDSILTSL</sequence>
<gene>
    <name evidence="7" type="ORF">GCM10023215_38570</name>
</gene>
<dbReference type="Pfam" id="PF01497">
    <property type="entry name" value="Peripla_BP_2"/>
    <property type="match status" value="1"/>
</dbReference>
<accession>A0ABP8WWI0</accession>
<comment type="caution">
    <text evidence="7">The sequence shown here is derived from an EMBL/GenBank/DDBJ whole genome shotgun (WGS) entry which is preliminary data.</text>
</comment>